<name>A0A1M5ZCF5_9FIRM</name>
<organism evidence="1 2">
    <name type="scientific">Sporobacter termitidis DSM 10068</name>
    <dbReference type="NCBI Taxonomy" id="1123282"/>
    <lineage>
        <taxon>Bacteria</taxon>
        <taxon>Bacillati</taxon>
        <taxon>Bacillota</taxon>
        <taxon>Clostridia</taxon>
        <taxon>Eubacteriales</taxon>
        <taxon>Oscillospiraceae</taxon>
        <taxon>Sporobacter</taxon>
    </lineage>
</organism>
<keyword evidence="2" id="KW-1185">Reference proteome</keyword>
<accession>A0A1M5ZCF5</accession>
<dbReference type="Proteomes" id="UP000183995">
    <property type="component" value="Unassembled WGS sequence"/>
</dbReference>
<dbReference type="AlphaFoldDB" id="A0A1M5ZCF5"/>
<proteinExistence type="predicted"/>
<dbReference type="RefSeq" id="WP_143162402.1">
    <property type="nucleotide sequence ID" value="NZ_FQXV01000017.1"/>
</dbReference>
<dbReference type="EMBL" id="FQXV01000017">
    <property type="protein sequence ID" value="SHI21897.1"/>
    <property type="molecule type" value="Genomic_DNA"/>
</dbReference>
<evidence type="ECO:0000313" key="2">
    <source>
        <dbReference type="Proteomes" id="UP000183995"/>
    </source>
</evidence>
<evidence type="ECO:0000313" key="1">
    <source>
        <dbReference type="EMBL" id="SHI21897.1"/>
    </source>
</evidence>
<protein>
    <submittedName>
        <fullName evidence="1">Uncharacterized protein</fullName>
    </submittedName>
</protein>
<dbReference type="STRING" id="1123282.SAMN02745823_03515"/>
<reference evidence="1 2" key="1">
    <citation type="submission" date="2016-11" db="EMBL/GenBank/DDBJ databases">
        <authorList>
            <person name="Jaros S."/>
            <person name="Januszkiewicz K."/>
            <person name="Wedrychowicz H."/>
        </authorList>
    </citation>
    <scope>NUCLEOTIDE SEQUENCE [LARGE SCALE GENOMIC DNA]</scope>
    <source>
        <strain evidence="1 2">DSM 10068</strain>
    </source>
</reference>
<gene>
    <name evidence="1" type="ORF">SAMN02745823_03515</name>
</gene>
<sequence length="141" mass="15369">MTVTIGGQNLEVLNVVGSQRNFQGANRSTLEFHFAKEATTFAELDTLFKNPPDSLTLTDDSGAYAHDNYTLRVSLALSDVVVTPGTDTTPAVTEERYIVVMAQKTYAEKQQDAIKAQSDMTLNAFIDFCTNALPNIMGIGE</sequence>